<name>A0A6A4Z9K3_APHAT</name>
<dbReference type="Proteomes" id="UP000469452">
    <property type="component" value="Unassembled WGS sequence"/>
</dbReference>
<dbReference type="InterPro" id="IPR009057">
    <property type="entry name" value="Homeodomain-like_sf"/>
</dbReference>
<organism evidence="3 4">
    <name type="scientific">Aphanomyces astaci</name>
    <name type="common">Crayfish plague agent</name>
    <dbReference type="NCBI Taxonomy" id="112090"/>
    <lineage>
        <taxon>Eukaryota</taxon>
        <taxon>Sar</taxon>
        <taxon>Stramenopiles</taxon>
        <taxon>Oomycota</taxon>
        <taxon>Saprolegniomycetes</taxon>
        <taxon>Saprolegniales</taxon>
        <taxon>Verrucalvaceae</taxon>
        <taxon>Aphanomyces</taxon>
    </lineage>
</organism>
<dbReference type="InterPro" id="IPR036388">
    <property type="entry name" value="WH-like_DNA-bd_sf"/>
</dbReference>
<dbReference type="PANTHER" id="PTHR46068:SF1">
    <property type="entry name" value="TRANSPOSASE IS30-LIKE HTH DOMAIN-CONTAINING PROTEIN"/>
    <property type="match status" value="1"/>
</dbReference>
<evidence type="ECO:0000313" key="4">
    <source>
        <dbReference type="Proteomes" id="UP000469452"/>
    </source>
</evidence>
<accession>A0A6A4Z9K3</accession>
<dbReference type="InterPro" id="IPR002492">
    <property type="entry name" value="Transposase_Tc1-like"/>
</dbReference>
<dbReference type="Pfam" id="PF01498">
    <property type="entry name" value="HTH_Tnp_Tc3_2"/>
    <property type="match status" value="1"/>
</dbReference>
<dbReference type="InterPro" id="IPR057667">
    <property type="entry name" value="HTH_SB"/>
</dbReference>
<dbReference type="PANTHER" id="PTHR46068">
    <property type="entry name" value="PROTEIN CBG27172"/>
    <property type="match status" value="1"/>
</dbReference>
<evidence type="ECO:0000259" key="2">
    <source>
        <dbReference type="Pfam" id="PF25787"/>
    </source>
</evidence>
<protein>
    <submittedName>
        <fullName evidence="3">Uncharacterized protein</fullName>
    </submittedName>
</protein>
<dbReference type="Gene3D" id="1.10.10.10">
    <property type="entry name" value="Winged helix-like DNA-binding domain superfamily/Winged helix DNA-binding domain"/>
    <property type="match status" value="1"/>
</dbReference>
<dbReference type="AlphaFoldDB" id="A0A6A4Z9K3"/>
<evidence type="ECO:0000313" key="3">
    <source>
        <dbReference type="EMBL" id="KAF0709174.1"/>
    </source>
</evidence>
<dbReference type="SUPFAM" id="SSF46689">
    <property type="entry name" value="Homeodomain-like"/>
    <property type="match status" value="1"/>
</dbReference>
<dbReference type="EMBL" id="VJMI01018850">
    <property type="protein sequence ID" value="KAF0709174.1"/>
    <property type="molecule type" value="Genomic_DNA"/>
</dbReference>
<dbReference type="GO" id="GO:0006313">
    <property type="term" value="P:DNA transposition"/>
    <property type="evidence" value="ECO:0007669"/>
    <property type="project" value="InterPro"/>
</dbReference>
<dbReference type="GO" id="GO:0015074">
    <property type="term" value="P:DNA integration"/>
    <property type="evidence" value="ECO:0007669"/>
    <property type="project" value="InterPro"/>
</dbReference>
<proteinExistence type="predicted"/>
<dbReference type="GO" id="GO:0003677">
    <property type="term" value="F:DNA binding"/>
    <property type="evidence" value="ECO:0007669"/>
    <property type="project" value="InterPro"/>
</dbReference>
<feature type="domain" description="Sleeping Beauty transposase HTH" evidence="2">
    <location>
        <begin position="51"/>
        <end position="93"/>
    </location>
</feature>
<sequence length="189" mass="21079">MPSVKMLTTPNKHSMHHVHSSLFLLTSHEHTKTLKAPSMQANPTETPPGSEISQAIRNLVISHHQDGKGYKTIGSLLRLPKGTVQTIVRKFKNGVSAPKPRSGRPRVTTESEDRLITREIKKNRRLSAETLQESLAVFHDKDISTQTIRRRIKAEGLNGRAARRKPFISKANKGKRLAYAKNLARGAAQ</sequence>
<gene>
    <name evidence="3" type="ORF">AaE_012951</name>
</gene>
<comment type="caution">
    <text evidence="3">The sequence shown here is derived from an EMBL/GenBank/DDBJ whole genome shotgun (WGS) entry which is preliminary data.</text>
</comment>
<evidence type="ECO:0000259" key="1">
    <source>
        <dbReference type="Pfam" id="PF01498"/>
    </source>
</evidence>
<feature type="domain" description="Transposase Tc1-like" evidence="1">
    <location>
        <begin position="113"/>
        <end position="181"/>
    </location>
</feature>
<reference evidence="3 4" key="1">
    <citation type="submission" date="2019-06" db="EMBL/GenBank/DDBJ databases">
        <title>Genomics analysis of Aphanomyces spp. identifies a new class of oomycete effector associated with host adaptation.</title>
        <authorList>
            <person name="Gaulin E."/>
        </authorList>
    </citation>
    <scope>NUCLEOTIDE SEQUENCE [LARGE SCALE GENOMIC DNA]</scope>
    <source>
        <strain evidence="3 4">E</strain>
    </source>
</reference>
<dbReference type="Pfam" id="PF25787">
    <property type="entry name" value="HTH_SB"/>
    <property type="match status" value="1"/>
</dbReference>